<name>M5S016_9BACT</name>
<proteinExistence type="predicted"/>
<sequence length="44" mass="4776">MTDNGGFVIVIEPASKSLPHQTGAVPWVRLYRSTLIDEPHGGQT</sequence>
<dbReference type="PATRIC" id="fig|1265738.3.peg.3556"/>
<keyword evidence="2" id="KW-1185">Reference proteome</keyword>
<evidence type="ECO:0000313" key="2">
    <source>
        <dbReference type="Proteomes" id="UP000011991"/>
    </source>
</evidence>
<dbReference type="AlphaFoldDB" id="M5S016"/>
<accession>M5S016</accession>
<evidence type="ECO:0000313" key="1">
    <source>
        <dbReference type="EMBL" id="EMI19519.1"/>
    </source>
</evidence>
<gene>
    <name evidence="1" type="ORF">RMSM_03550</name>
</gene>
<protein>
    <submittedName>
        <fullName evidence="1">Uncharacterized protein</fullName>
    </submittedName>
</protein>
<organism evidence="1 2">
    <name type="scientific">Rhodopirellula maiorica SM1</name>
    <dbReference type="NCBI Taxonomy" id="1265738"/>
    <lineage>
        <taxon>Bacteria</taxon>
        <taxon>Pseudomonadati</taxon>
        <taxon>Planctomycetota</taxon>
        <taxon>Planctomycetia</taxon>
        <taxon>Pirellulales</taxon>
        <taxon>Pirellulaceae</taxon>
        <taxon>Novipirellula</taxon>
    </lineage>
</organism>
<reference evidence="1 2" key="1">
    <citation type="journal article" date="2013" name="Mar. Genomics">
        <title>Expression of sulfatases in Rhodopirellula baltica and the diversity of sulfatases in the genus Rhodopirellula.</title>
        <authorList>
            <person name="Wegner C.E."/>
            <person name="Richter-Heitmann T."/>
            <person name="Klindworth A."/>
            <person name="Klockow C."/>
            <person name="Richter M."/>
            <person name="Achstetter T."/>
            <person name="Glockner F.O."/>
            <person name="Harder J."/>
        </authorList>
    </citation>
    <scope>NUCLEOTIDE SEQUENCE [LARGE SCALE GENOMIC DNA]</scope>
    <source>
        <strain evidence="1 2">SM1</strain>
    </source>
</reference>
<dbReference type="Proteomes" id="UP000011991">
    <property type="component" value="Unassembled WGS sequence"/>
</dbReference>
<dbReference type="EMBL" id="ANOG01000512">
    <property type="protein sequence ID" value="EMI19519.1"/>
    <property type="molecule type" value="Genomic_DNA"/>
</dbReference>
<comment type="caution">
    <text evidence="1">The sequence shown here is derived from an EMBL/GenBank/DDBJ whole genome shotgun (WGS) entry which is preliminary data.</text>
</comment>